<dbReference type="Pfam" id="PF14340">
    <property type="entry name" value="DUF4395"/>
    <property type="match status" value="1"/>
</dbReference>
<dbReference type="AlphaFoldDB" id="A0A165LH96"/>
<reference evidence="3 4" key="1">
    <citation type="submission" date="2016-03" db="EMBL/GenBank/DDBJ databases">
        <title>Speciation and ecological success in dimly lit waters: horizontal gene transfer in a green sulfur bacteria bloom unveiled by metagenomic assembly.</title>
        <authorList>
            <person name="Llorens-Mares T."/>
            <person name="Liu Z."/>
            <person name="Allen L.Z."/>
            <person name="Rusch D.B."/>
            <person name="Craig M.T."/>
            <person name="Dupont C.L."/>
            <person name="Bryant D.A."/>
            <person name="Casamayor E.O."/>
        </authorList>
    </citation>
    <scope>NUCLEOTIDE SEQUENCE [LARGE SCALE GENOMIC DNA]</scope>
    <source>
        <strain evidence="3">CIII</strain>
    </source>
</reference>
<protein>
    <recommendedName>
        <fullName evidence="2">DUF4395 domain-containing protein</fullName>
    </recommendedName>
</protein>
<sequence>MAQTEQQQGIPMPIVTLNRAILLSGVILAGALQQPLITTALFFIILPAVLLGKKASPVFILGTMLFGNGREGKHTESPKLMRFNNAIAALLLGMAQLAFLFGQPVAGWALSAIVAGAAAMALGGFCFGCVIFYRFNLERHRLLSRIPTIKR</sequence>
<comment type="caution">
    <text evidence="3">The sequence shown here is derived from an EMBL/GenBank/DDBJ whole genome shotgun (WGS) entry which is preliminary data.</text>
</comment>
<feature type="domain" description="DUF4395" evidence="2">
    <location>
        <begin position="13"/>
        <end position="135"/>
    </location>
</feature>
<evidence type="ECO:0000313" key="3">
    <source>
        <dbReference type="EMBL" id="KZK74041.1"/>
    </source>
</evidence>
<proteinExistence type="predicted"/>
<dbReference type="InterPro" id="IPR016942">
    <property type="entry name" value="UCP030042"/>
</dbReference>
<keyword evidence="1" id="KW-1133">Transmembrane helix</keyword>
<evidence type="ECO:0000313" key="4">
    <source>
        <dbReference type="Proteomes" id="UP000076481"/>
    </source>
</evidence>
<feature type="transmembrane region" description="Helical" evidence="1">
    <location>
        <begin position="20"/>
        <end position="46"/>
    </location>
</feature>
<dbReference type="RefSeq" id="WP_303681861.1">
    <property type="nucleotide sequence ID" value="NZ_LVWG01000032.1"/>
</dbReference>
<organism evidence="3 4">
    <name type="scientific">Pelodictyon luteolum</name>
    <dbReference type="NCBI Taxonomy" id="1100"/>
    <lineage>
        <taxon>Bacteria</taxon>
        <taxon>Pseudomonadati</taxon>
        <taxon>Chlorobiota</taxon>
        <taxon>Chlorobiia</taxon>
        <taxon>Chlorobiales</taxon>
        <taxon>Chlorobiaceae</taxon>
        <taxon>Chlorobium/Pelodictyon group</taxon>
        <taxon>Pelodictyon</taxon>
    </lineage>
</organism>
<dbReference type="Proteomes" id="UP000076481">
    <property type="component" value="Unassembled WGS sequence"/>
</dbReference>
<dbReference type="PIRSF" id="PIRSF030042">
    <property type="entry name" value="UCP030042"/>
    <property type="match status" value="1"/>
</dbReference>
<dbReference type="InterPro" id="IPR025508">
    <property type="entry name" value="DUF4395"/>
</dbReference>
<dbReference type="EMBL" id="LVWG01000032">
    <property type="protein sequence ID" value="KZK74041.1"/>
    <property type="molecule type" value="Genomic_DNA"/>
</dbReference>
<keyword evidence="1" id="KW-0472">Membrane</keyword>
<feature type="transmembrane region" description="Helical" evidence="1">
    <location>
        <begin position="83"/>
        <end position="102"/>
    </location>
</feature>
<accession>A0A165LH96</accession>
<name>A0A165LH96_PELLU</name>
<gene>
    <name evidence="3" type="ORF">A3K90_07430</name>
</gene>
<evidence type="ECO:0000256" key="1">
    <source>
        <dbReference type="SAM" id="Phobius"/>
    </source>
</evidence>
<feature type="transmembrane region" description="Helical" evidence="1">
    <location>
        <begin position="108"/>
        <end position="135"/>
    </location>
</feature>
<keyword evidence="1" id="KW-0812">Transmembrane</keyword>
<evidence type="ECO:0000259" key="2">
    <source>
        <dbReference type="Pfam" id="PF14340"/>
    </source>
</evidence>